<evidence type="ECO:0000259" key="11">
    <source>
        <dbReference type="Pfam" id="PF00535"/>
    </source>
</evidence>
<dbReference type="GO" id="GO:0016117">
    <property type="term" value="P:carotenoid biosynthetic process"/>
    <property type="evidence" value="ECO:0007669"/>
    <property type="project" value="UniProtKB-KW"/>
</dbReference>
<keyword evidence="2" id="KW-1003">Cell membrane</keyword>
<keyword evidence="4 12" id="KW-0808">Transferase</keyword>
<dbReference type="EMBL" id="RHHR01000049">
    <property type="protein sequence ID" value="RNB67801.1"/>
    <property type="molecule type" value="Genomic_DNA"/>
</dbReference>
<dbReference type="OrthoDB" id="2902148at2"/>
<proteinExistence type="inferred from homology"/>
<dbReference type="InterPro" id="IPR001173">
    <property type="entry name" value="Glyco_trans_2-like"/>
</dbReference>
<dbReference type="SUPFAM" id="SSF53448">
    <property type="entry name" value="Nucleotide-diphospho-sugar transferases"/>
    <property type="match status" value="2"/>
</dbReference>
<name>A0A3M8BWI5_9BACL</name>
<protein>
    <recommendedName>
        <fullName evidence="10">4,4'-diaponeurosporenoate glycosyltransferase</fullName>
    </recommendedName>
</protein>
<keyword evidence="6" id="KW-0472">Membrane</keyword>
<evidence type="ECO:0000256" key="4">
    <source>
        <dbReference type="ARBA" id="ARBA00022679"/>
    </source>
</evidence>
<reference evidence="12 13" key="1">
    <citation type="submission" date="2018-10" db="EMBL/GenBank/DDBJ databases">
        <title>Phylogenomics of Brevibacillus.</title>
        <authorList>
            <person name="Dunlap C."/>
        </authorList>
    </citation>
    <scope>NUCLEOTIDE SEQUENCE [LARGE SCALE GENOMIC DNA]</scope>
    <source>
        <strain evidence="12 13">JCM 12215</strain>
    </source>
</reference>
<sequence length="504" mass="54935">MAVGIGARRKDTLSVVISALYSTHHLQKMIAVSLQLAPEELMLVIASHLIGELPKAVRQKTRIILIDNPSTPFAGRKLAAEKARGELLLILGEDQWYSPAALQRFLFPMRYGNAEIVLPQAGTLTRDKKNDKPINSFSYLLNDLYDRADLQEASLLSTPHGITKRAVQRLGTVLLEHPAQAHRKLIQSGLQIVTQVLEPLPGSPPFNPQLYGALRSELSTYEKAVIKEQLDVIAVLSERGGLTDGGRKREGLVSTRSQQPVAFGQEQSLSVIIPARNEARTIEAVIREVGLLDPAEVIVIVNGSTDQTARIARKCGATTVVFSEVLGVDSGRGAGASLATGGILLFVDADFVIPAQELYPFVLGCRRGMDLALNDQSAFLESQHARNVVVAARRALNLALNRKDLEVGSMLAVPFALRREAFARLGWSLLACPPKAQAAAIMAGLNVQQAYQVDSFASNRFRTEKHVARKGRSSAADQIIGDHIEAFHYIIQNTCKEVITCHSE</sequence>
<dbReference type="GO" id="GO:0016757">
    <property type="term" value="F:glycosyltransferase activity"/>
    <property type="evidence" value="ECO:0007669"/>
    <property type="project" value="UniProtKB-KW"/>
</dbReference>
<keyword evidence="5" id="KW-0125">Carotenoid biosynthesis</keyword>
<evidence type="ECO:0000313" key="13">
    <source>
        <dbReference type="Proteomes" id="UP000282028"/>
    </source>
</evidence>
<evidence type="ECO:0000256" key="8">
    <source>
        <dbReference type="ARBA" id="ARBA00037904"/>
    </source>
</evidence>
<dbReference type="PANTHER" id="PTHR43646">
    <property type="entry name" value="GLYCOSYLTRANSFERASE"/>
    <property type="match status" value="1"/>
</dbReference>
<dbReference type="AlphaFoldDB" id="A0A3M8BWI5"/>
<evidence type="ECO:0000256" key="6">
    <source>
        <dbReference type="ARBA" id="ARBA00023136"/>
    </source>
</evidence>
<evidence type="ECO:0000256" key="9">
    <source>
        <dbReference type="ARBA" id="ARBA00038120"/>
    </source>
</evidence>
<comment type="function">
    <text evidence="7">Catalyzes the glycosylation of 4,4'-diaponeurosporenoate, i.e. the esterification of glucose at the C1'' position with the carboxyl group of 4,4'-diaponeurosporenic acid, to form glycosyl-4,4'-diaponeurosporenoate. This is a step in the biosynthesis of staphyloxanthin, an orange pigment present in most staphylococci strains.</text>
</comment>
<dbReference type="Gene3D" id="3.90.550.10">
    <property type="entry name" value="Spore Coat Polysaccharide Biosynthesis Protein SpsA, Chain A"/>
    <property type="match status" value="2"/>
</dbReference>
<feature type="domain" description="Glycosyltransferase 2-like" evidence="11">
    <location>
        <begin position="270"/>
        <end position="363"/>
    </location>
</feature>
<evidence type="ECO:0000313" key="12">
    <source>
        <dbReference type="EMBL" id="RNB67801.1"/>
    </source>
</evidence>
<organism evidence="12 13">
    <name type="scientific">Brevibacillus invocatus</name>
    <dbReference type="NCBI Taxonomy" id="173959"/>
    <lineage>
        <taxon>Bacteria</taxon>
        <taxon>Bacillati</taxon>
        <taxon>Bacillota</taxon>
        <taxon>Bacilli</taxon>
        <taxon>Bacillales</taxon>
        <taxon>Paenibacillaceae</taxon>
        <taxon>Brevibacillus</taxon>
    </lineage>
</organism>
<dbReference type="GO" id="GO:0005886">
    <property type="term" value="C:plasma membrane"/>
    <property type="evidence" value="ECO:0007669"/>
    <property type="project" value="UniProtKB-SubCell"/>
</dbReference>
<dbReference type="InterPro" id="IPR029044">
    <property type="entry name" value="Nucleotide-diphossugar_trans"/>
</dbReference>
<keyword evidence="3" id="KW-0328">Glycosyltransferase</keyword>
<evidence type="ECO:0000256" key="7">
    <source>
        <dbReference type="ARBA" id="ARBA00037281"/>
    </source>
</evidence>
<evidence type="ECO:0000256" key="3">
    <source>
        <dbReference type="ARBA" id="ARBA00022676"/>
    </source>
</evidence>
<dbReference type="RefSeq" id="WP_122911041.1">
    <property type="nucleotide sequence ID" value="NZ_CBCSBE010000017.1"/>
</dbReference>
<comment type="similarity">
    <text evidence="9">Belongs to the glycosyltransferase 2 family. CrtQ subfamily.</text>
</comment>
<comment type="subcellular location">
    <subcellularLocation>
        <location evidence="1">Cell membrane</location>
    </subcellularLocation>
</comment>
<gene>
    <name evidence="12" type="ORF">EDM52_21810</name>
</gene>
<dbReference type="PANTHER" id="PTHR43646:SF2">
    <property type="entry name" value="GLYCOSYLTRANSFERASE 2-LIKE DOMAIN-CONTAINING PROTEIN"/>
    <property type="match status" value="1"/>
</dbReference>
<dbReference type="Proteomes" id="UP000282028">
    <property type="component" value="Unassembled WGS sequence"/>
</dbReference>
<evidence type="ECO:0000256" key="10">
    <source>
        <dbReference type="ARBA" id="ARBA00040345"/>
    </source>
</evidence>
<dbReference type="Pfam" id="PF00535">
    <property type="entry name" value="Glycos_transf_2"/>
    <property type="match status" value="1"/>
</dbReference>
<evidence type="ECO:0000256" key="5">
    <source>
        <dbReference type="ARBA" id="ARBA00022746"/>
    </source>
</evidence>
<accession>A0A3M8BWI5</accession>
<keyword evidence="13" id="KW-1185">Reference proteome</keyword>
<evidence type="ECO:0000256" key="2">
    <source>
        <dbReference type="ARBA" id="ARBA00022475"/>
    </source>
</evidence>
<comment type="caution">
    <text evidence="12">The sequence shown here is derived from an EMBL/GenBank/DDBJ whole genome shotgun (WGS) entry which is preliminary data.</text>
</comment>
<evidence type="ECO:0000256" key="1">
    <source>
        <dbReference type="ARBA" id="ARBA00004236"/>
    </source>
</evidence>
<comment type="pathway">
    <text evidence="8">Carotenoid biosynthesis; staphyloxanthin biosynthesis; staphyloxanthin from farnesyl diphosphate: step 4/5.</text>
</comment>